<dbReference type="RefSeq" id="WP_015364356.1">
    <property type="nucleotide sequence ID" value="NC_020157.1"/>
</dbReference>
<gene>
    <name evidence="2" type="ordered locus">Anacy_5915</name>
</gene>
<reference evidence="3" key="1">
    <citation type="journal article" date="2013" name="Proc. Natl. Acad. Sci. U.S.A.">
        <title>Improving the coverage of the cyanobacterial phylum using diversity-driven genome sequencing.</title>
        <authorList>
            <person name="Shih P.M."/>
            <person name="Wu D."/>
            <person name="Latifi A."/>
            <person name="Axen S.D."/>
            <person name="Fewer D.P."/>
            <person name="Talla E."/>
            <person name="Calteau A."/>
            <person name="Cai F."/>
            <person name="Tandeau de Marsac N."/>
            <person name="Rippka R."/>
            <person name="Herdman M."/>
            <person name="Sivonen K."/>
            <person name="Coursin T."/>
            <person name="Laurent T."/>
            <person name="Goodwin L."/>
            <person name="Nolan M."/>
            <person name="Davenport K.W."/>
            <person name="Han C.S."/>
            <person name="Rubin E.M."/>
            <person name="Eisen J.A."/>
            <person name="Woyke T."/>
            <person name="Gugger M."/>
            <person name="Kerfeld C.A."/>
        </authorList>
    </citation>
    <scope>NUCLEOTIDE SEQUENCE [LARGE SCALE GENOMIC DNA]</scope>
    <source>
        <strain evidence="3">ATCC 27899 / PCC 7122</strain>
    </source>
</reference>
<proteinExistence type="predicted"/>
<dbReference type="HOGENOM" id="CLU_1460242_0_0_3"/>
<dbReference type="OrthoDB" id="495283at2"/>
<organism evidence="2 3">
    <name type="scientific">Anabaena cylindrica (strain ATCC 27899 / PCC 7122)</name>
    <dbReference type="NCBI Taxonomy" id="272123"/>
    <lineage>
        <taxon>Bacteria</taxon>
        <taxon>Bacillati</taxon>
        <taxon>Cyanobacteriota</taxon>
        <taxon>Cyanophyceae</taxon>
        <taxon>Nostocales</taxon>
        <taxon>Nostocaceae</taxon>
        <taxon>Anabaena</taxon>
    </lineage>
</organism>
<keyword evidence="3" id="KW-1185">Reference proteome</keyword>
<dbReference type="KEGG" id="acy:Anacy_5915"/>
<dbReference type="PATRIC" id="fig|272123.3.peg.6422"/>
<keyword evidence="2" id="KW-0614">Plasmid</keyword>
<accession>K9ZR24</accession>
<evidence type="ECO:0000259" key="1">
    <source>
        <dbReference type="Pfam" id="PF14285"/>
    </source>
</evidence>
<dbReference type="AlphaFoldDB" id="K9ZR24"/>
<protein>
    <recommendedName>
        <fullName evidence="1">DUF4367 domain-containing protein</fullName>
    </recommendedName>
</protein>
<evidence type="ECO:0000313" key="3">
    <source>
        <dbReference type="Proteomes" id="UP000010474"/>
    </source>
</evidence>
<sequence>MKPVLKTKKLVLPQAQRYLRWAKPSLFILGISLMTLGASELSVLAAPAPIFKPVINQIKQRLPNNLVFRLPSSLPKSITQGISKDNLKVVFNVNDQKADISLLNTSKYCQNMNTGDRMYGLNCIRIYIKAVLVSSKYYKNFQDDSGLTTPLTLNKNIKAFLFKGDGWNNISWFQNGILFQVSSGSCSENELIKIANSMVNETPIKRTR</sequence>
<dbReference type="Pfam" id="PF14285">
    <property type="entry name" value="DUF4367"/>
    <property type="match status" value="1"/>
</dbReference>
<dbReference type="Proteomes" id="UP000010474">
    <property type="component" value="Plasmid pANACY.02"/>
</dbReference>
<geneLocation type="plasmid" evidence="2 3">
    <name>pANACY.02</name>
</geneLocation>
<name>K9ZR24_ANACC</name>
<dbReference type="InterPro" id="IPR025377">
    <property type="entry name" value="DUF4367"/>
</dbReference>
<dbReference type="EMBL" id="CP003661">
    <property type="protein sequence ID" value="AFZ61204.1"/>
    <property type="molecule type" value="Genomic_DNA"/>
</dbReference>
<evidence type="ECO:0000313" key="2">
    <source>
        <dbReference type="EMBL" id="AFZ61204.1"/>
    </source>
</evidence>
<feature type="domain" description="DUF4367" evidence="1">
    <location>
        <begin position="153"/>
        <end position="198"/>
    </location>
</feature>